<accession>A0ABV1CDU6</accession>
<name>A0ABV1CDU6_9FIRM</name>
<dbReference type="Proteomes" id="UP001447979">
    <property type="component" value="Unassembled WGS sequence"/>
</dbReference>
<dbReference type="InterPro" id="IPR036165">
    <property type="entry name" value="YefM-like_sf"/>
</dbReference>
<dbReference type="RefSeq" id="WP_349170115.1">
    <property type="nucleotide sequence ID" value="NZ_JBBMFO010000004.1"/>
</dbReference>
<dbReference type="EMBL" id="JBBMFO010000004">
    <property type="protein sequence ID" value="MEQ2400528.1"/>
    <property type="molecule type" value="Genomic_DNA"/>
</dbReference>
<evidence type="ECO:0000256" key="1">
    <source>
        <dbReference type="ARBA" id="ARBA00009981"/>
    </source>
</evidence>
<sequence length="107" mass="12060">MDFVKQISNKTVSISDFNRGLAGRIFDDVKSNGSKVVLKNNTPECVLISPDEYSKLIDELEDAKDLMLAKSRLESISEDDIVSKEEFEKLFSISLDEVEPLSDDEIE</sequence>
<dbReference type="SUPFAM" id="SSF143120">
    <property type="entry name" value="YefM-like"/>
    <property type="match status" value="1"/>
</dbReference>
<comment type="function">
    <text evidence="2">Antitoxin component of a type II toxin-antitoxin (TA) system.</text>
</comment>
<reference evidence="3 4" key="1">
    <citation type="submission" date="2024-03" db="EMBL/GenBank/DDBJ databases">
        <title>Human intestinal bacterial collection.</title>
        <authorList>
            <person name="Pauvert C."/>
            <person name="Hitch T.C.A."/>
            <person name="Clavel T."/>
        </authorList>
    </citation>
    <scope>NUCLEOTIDE SEQUENCE [LARGE SCALE GENOMIC DNA]</scope>
    <source>
        <strain evidence="3 4">CLA-SR-H025</strain>
    </source>
</reference>
<evidence type="ECO:0000256" key="2">
    <source>
        <dbReference type="RuleBase" id="RU362080"/>
    </source>
</evidence>
<comment type="similarity">
    <text evidence="1 2">Belongs to the phD/YefM antitoxin family.</text>
</comment>
<organism evidence="3 4">
    <name type="scientific">Peptoniphilus hominis</name>
    <name type="common">ex Hitch et al. 2025</name>
    <dbReference type="NCBI Taxonomy" id="3133174"/>
    <lineage>
        <taxon>Bacteria</taxon>
        <taxon>Bacillati</taxon>
        <taxon>Bacillota</taxon>
        <taxon>Tissierellia</taxon>
        <taxon>Tissierellales</taxon>
        <taxon>Peptoniphilaceae</taxon>
        <taxon>Peptoniphilus</taxon>
    </lineage>
</organism>
<comment type="caution">
    <text evidence="3">The sequence shown here is derived from an EMBL/GenBank/DDBJ whole genome shotgun (WGS) entry which is preliminary data.</text>
</comment>
<dbReference type="Pfam" id="PF02604">
    <property type="entry name" value="PhdYeFM_antitox"/>
    <property type="match status" value="1"/>
</dbReference>
<evidence type="ECO:0000313" key="4">
    <source>
        <dbReference type="Proteomes" id="UP001447979"/>
    </source>
</evidence>
<dbReference type="InterPro" id="IPR006442">
    <property type="entry name" value="Antitoxin_Phd/YefM"/>
</dbReference>
<proteinExistence type="inferred from homology"/>
<evidence type="ECO:0000313" key="3">
    <source>
        <dbReference type="EMBL" id="MEQ2400528.1"/>
    </source>
</evidence>
<gene>
    <name evidence="3" type="ORF">WMO19_02775</name>
</gene>
<keyword evidence="4" id="KW-1185">Reference proteome</keyword>
<protein>
    <recommendedName>
        <fullName evidence="2">Antitoxin</fullName>
    </recommendedName>
</protein>